<evidence type="ECO:0000256" key="9">
    <source>
        <dbReference type="ARBA" id="ARBA00023136"/>
    </source>
</evidence>
<comment type="similarity">
    <text evidence="2 11">Belongs to the sodium:solute symporter (SSF) (TC 2.A.21) family.</text>
</comment>
<dbReference type="InterPro" id="IPR001734">
    <property type="entry name" value="Na/solute_symporter"/>
</dbReference>
<dbReference type="GO" id="GO:0015293">
    <property type="term" value="F:symporter activity"/>
    <property type="evidence" value="ECO:0007669"/>
    <property type="project" value="TreeGrafter"/>
</dbReference>
<comment type="caution">
    <text evidence="13">The sequence shown here is derived from an EMBL/GenBank/DDBJ whole genome shotgun (WGS) entry which is preliminary data.</text>
</comment>
<evidence type="ECO:0000256" key="7">
    <source>
        <dbReference type="ARBA" id="ARBA00023053"/>
    </source>
</evidence>
<feature type="transmembrane region" description="Helical" evidence="12">
    <location>
        <begin position="140"/>
        <end position="165"/>
    </location>
</feature>
<organism evidence="13 14">
    <name type="scientific">Paragonimus westermani</name>
    <dbReference type="NCBI Taxonomy" id="34504"/>
    <lineage>
        <taxon>Eukaryota</taxon>
        <taxon>Metazoa</taxon>
        <taxon>Spiralia</taxon>
        <taxon>Lophotrochozoa</taxon>
        <taxon>Platyhelminthes</taxon>
        <taxon>Trematoda</taxon>
        <taxon>Digenea</taxon>
        <taxon>Plagiorchiida</taxon>
        <taxon>Troglotremata</taxon>
        <taxon>Troglotrematidae</taxon>
        <taxon>Paragonimus</taxon>
    </lineage>
</organism>
<feature type="transmembrane region" description="Helical" evidence="12">
    <location>
        <begin position="9"/>
        <end position="36"/>
    </location>
</feature>
<evidence type="ECO:0000313" key="14">
    <source>
        <dbReference type="Proteomes" id="UP000324629"/>
    </source>
</evidence>
<keyword evidence="4" id="KW-1003">Cell membrane</keyword>
<keyword evidence="6 12" id="KW-1133">Transmembrane helix</keyword>
<dbReference type="PANTHER" id="PTHR42985:SF2">
    <property type="entry name" value="SODIUM-DEPENDENT MULTIVITAMIN TRANSPORTER"/>
    <property type="match status" value="1"/>
</dbReference>
<evidence type="ECO:0000256" key="4">
    <source>
        <dbReference type="ARBA" id="ARBA00022475"/>
    </source>
</evidence>
<proteinExistence type="inferred from homology"/>
<dbReference type="Gene3D" id="1.20.1730.10">
    <property type="entry name" value="Sodium/glucose cotransporter"/>
    <property type="match status" value="1"/>
</dbReference>
<keyword evidence="5 12" id="KW-0812">Transmembrane</keyword>
<evidence type="ECO:0000256" key="3">
    <source>
        <dbReference type="ARBA" id="ARBA00022448"/>
    </source>
</evidence>
<dbReference type="AlphaFoldDB" id="A0A5J4NBL4"/>
<dbReference type="Pfam" id="PF00474">
    <property type="entry name" value="SSF"/>
    <property type="match status" value="1"/>
</dbReference>
<dbReference type="InterPro" id="IPR038377">
    <property type="entry name" value="Na/Glc_symporter_sf"/>
</dbReference>
<feature type="transmembrane region" description="Helical" evidence="12">
    <location>
        <begin position="56"/>
        <end position="74"/>
    </location>
</feature>
<sequence length="168" mass="18471">MWTDVFQLLILTAGMCMVVTFGIIKAGGLQSVWTIALENRRLQSFSFSPDPFLRHSVWSLTIGGAGMILSIFGANQTLVQRYLSCRNLQTARRAILLSIPTNAIFLLVQLTAGLVAFAYFEGCDLIRSGLIKKADQILPYVVMVLFNGVPVVRGLFLSTIFAAALRLV</sequence>
<dbReference type="PROSITE" id="PS50283">
    <property type="entry name" value="NA_SOLUT_SYMP_3"/>
    <property type="match status" value="1"/>
</dbReference>
<keyword evidence="14" id="KW-1185">Reference proteome</keyword>
<keyword evidence="8" id="KW-0406">Ion transport</keyword>
<evidence type="ECO:0000256" key="8">
    <source>
        <dbReference type="ARBA" id="ARBA00023065"/>
    </source>
</evidence>
<protein>
    <submittedName>
        <fullName evidence="13">Solute carrier family 5 (Sodium-coupled monocarboxylate transporter), member 8/12</fullName>
    </submittedName>
</protein>
<dbReference type="Proteomes" id="UP000324629">
    <property type="component" value="Unassembled WGS sequence"/>
</dbReference>
<evidence type="ECO:0000256" key="12">
    <source>
        <dbReference type="SAM" id="Phobius"/>
    </source>
</evidence>
<evidence type="ECO:0000256" key="11">
    <source>
        <dbReference type="RuleBase" id="RU362091"/>
    </source>
</evidence>
<accession>A0A5J4NBL4</accession>
<keyword evidence="3" id="KW-0813">Transport</keyword>
<dbReference type="PANTHER" id="PTHR42985">
    <property type="entry name" value="SODIUM-COUPLED MONOCARBOXYLATE TRANSPORTER"/>
    <property type="match status" value="1"/>
</dbReference>
<reference evidence="13 14" key="1">
    <citation type="journal article" date="2019" name="Gigascience">
        <title>Whole-genome sequence of the oriental lung fluke Paragonimus westermani.</title>
        <authorList>
            <person name="Oey H."/>
            <person name="Zakrzewski M."/>
            <person name="Narain K."/>
            <person name="Devi K.R."/>
            <person name="Agatsuma T."/>
            <person name="Nawaratna S."/>
            <person name="Gobert G.N."/>
            <person name="Jones M.K."/>
            <person name="Ragan M.A."/>
            <person name="McManus D.P."/>
            <person name="Krause L."/>
        </authorList>
    </citation>
    <scope>NUCLEOTIDE SEQUENCE [LARGE SCALE GENOMIC DNA]</scope>
    <source>
        <strain evidence="13 14">IND2009</strain>
    </source>
</reference>
<comment type="subcellular location">
    <subcellularLocation>
        <location evidence="1">Cell membrane</location>
        <topology evidence="1">Multi-pass membrane protein</topology>
    </subcellularLocation>
</comment>
<dbReference type="GO" id="GO:0005886">
    <property type="term" value="C:plasma membrane"/>
    <property type="evidence" value="ECO:0007669"/>
    <property type="project" value="UniProtKB-SubCell"/>
</dbReference>
<evidence type="ECO:0000313" key="13">
    <source>
        <dbReference type="EMBL" id="KAA3672882.1"/>
    </source>
</evidence>
<gene>
    <name evidence="13" type="ORF">DEA37_0001421</name>
</gene>
<evidence type="ECO:0000256" key="10">
    <source>
        <dbReference type="ARBA" id="ARBA00023201"/>
    </source>
</evidence>
<name>A0A5J4NBL4_9TREM</name>
<feature type="transmembrane region" description="Helical" evidence="12">
    <location>
        <begin position="95"/>
        <end position="120"/>
    </location>
</feature>
<dbReference type="EMBL" id="QNGE01004453">
    <property type="protein sequence ID" value="KAA3672882.1"/>
    <property type="molecule type" value="Genomic_DNA"/>
</dbReference>
<keyword evidence="9 12" id="KW-0472">Membrane</keyword>
<dbReference type="InterPro" id="IPR051163">
    <property type="entry name" value="Sodium:Solute_Symporter_SSF"/>
</dbReference>
<evidence type="ECO:0000256" key="1">
    <source>
        <dbReference type="ARBA" id="ARBA00004651"/>
    </source>
</evidence>
<evidence type="ECO:0000256" key="2">
    <source>
        <dbReference type="ARBA" id="ARBA00006434"/>
    </source>
</evidence>
<keyword evidence="10" id="KW-0739">Sodium transport</keyword>
<evidence type="ECO:0000256" key="5">
    <source>
        <dbReference type="ARBA" id="ARBA00022692"/>
    </source>
</evidence>
<dbReference type="GO" id="GO:0006814">
    <property type="term" value="P:sodium ion transport"/>
    <property type="evidence" value="ECO:0007669"/>
    <property type="project" value="UniProtKB-KW"/>
</dbReference>
<keyword evidence="7" id="KW-0915">Sodium</keyword>
<evidence type="ECO:0000256" key="6">
    <source>
        <dbReference type="ARBA" id="ARBA00022989"/>
    </source>
</evidence>